<keyword evidence="11" id="KW-1185">Reference proteome</keyword>
<evidence type="ECO:0000256" key="2">
    <source>
        <dbReference type="ARBA" id="ARBA00010940"/>
    </source>
</evidence>
<feature type="compositionally biased region" description="Low complexity" evidence="8">
    <location>
        <begin position="259"/>
        <end position="268"/>
    </location>
</feature>
<dbReference type="PANTHER" id="PTHR12081">
    <property type="entry name" value="TRANSCRIPTION FACTOR E2F"/>
    <property type="match status" value="1"/>
</dbReference>
<feature type="compositionally biased region" description="Basic and acidic residues" evidence="8">
    <location>
        <begin position="64"/>
        <end position="74"/>
    </location>
</feature>
<dbReference type="OrthoDB" id="1743261at2759"/>
<dbReference type="Gene3D" id="6.10.250.540">
    <property type="match status" value="1"/>
</dbReference>
<dbReference type="Gene3D" id="1.10.10.10">
    <property type="entry name" value="Winged helix-like DNA-binding domain superfamily/Winged helix DNA-binding domain"/>
    <property type="match status" value="1"/>
</dbReference>
<keyword evidence="6 7" id="KW-0539">Nucleus</keyword>
<dbReference type="Pfam" id="PF16421">
    <property type="entry name" value="E2F_CC-MB"/>
    <property type="match status" value="1"/>
</dbReference>
<dbReference type="Proteomes" id="UP000324585">
    <property type="component" value="Unassembled WGS sequence"/>
</dbReference>
<dbReference type="InterPro" id="IPR037241">
    <property type="entry name" value="E2F-DP_heterodim"/>
</dbReference>
<dbReference type="SUPFAM" id="SSF144074">
    <property type="entry name" value="E2F-DP heterodimerization region"/>
    <property type="match status" value="1"/>
</dbReference>
<dbReference type="EMBL" id="VRMN01000013">
    <property type="protein sequence ID" value="KAA8491529.1"/>
    <property type="molecule type" value="Genomic_DNA"/>
</dbReference>
<dbReference type="SUPFAM" id="SSF46785">
    <property type="entry name" value="Winged helix' DNA-binding domain"/>
    <property type="match status" value="1"/>
</dbReference>
<dbReference type="PANTHER" id="PTHR12081:SF18">
    <property type="entry name" value="TRANSCRIPTION FACTOR E2F2-RELATED"/>
    <property type="match status" value="1"/>
</dbReference>
<gene>
    <name evidence="10" type="ORF">FVE85_2544</name>
</gene>
<evidence type="ECO:0000256" key="1">
    <source>
        <dbReference type="ARBA" id="ARBA00004123"/>
    </source>
</evidence>
<evidence type="ECO:0000256" key="7">
    <source>
        <dbReference type="RuleBase" id="RU003796"/>
    </source>
</evidence>
<name>A0A5J4YJG7_PORPP</name>
<keyword evidence="4 7" id="KW-0238">DNA-binding</keyword>
<dbReference type="InterPro" id="IPR036388">
    <property type="entry name" value="WH-like_DNA-bd_sf"/>
</dbReference>
<feature type="domain" description="E2F/DP family winged-helix DNA-binding" evidence="9">
    <location>
        <begin position="180"/>
        <end position="245"/>
    </location>
</feature>
<sequence length="510" mass="53702">MRGRTPSKRKLDDSLDGAAADAGGIRCSALGGQEHSPRAAHHRAASRTSDDGGGSQSDVALPADESKEEMHPELNEEYSADGQTASQAGLKKMRTARSNTSLPDDARLPIAAGEASEHCDVPSSPQATPSSVPVAASAPAAAAATAARPAKPAKMGKTGAQYGASGSMGAPNASTGGGGRLDNSLGHLTEKFLRLVEESRDRELDLNETAIRLQVQKRRIYDIVNVLEGIGVVSKHAKNKVVWNEQFDMDRGASKRGSRSGSGLALGSCPDSDEEDTREVASAHDAEIEKLTKEVAELGDEERAMQESIAQLQNELSDLSSGSLSGSGVAAGGSESASASARMAYVTHEDIFSIPEFQDRAVWAIKAPLGSELMIPDPAVQGKTATGKHQYQIFLRSSGGPIEWSPIRNPAVSAAESGAHTHRATSSIASPTQHQHLMAMMAMMPSERNMPSPDRTVAGLLSHGGDCAEEDSLLELPYDYVNLGLGAEMYGDEYTMGHDERASTLADLFC</sequence>
<evidence type="ECO:0000256" key="3">
    <source>
        <dbReference type="ARBA" id="ARBA00023015"/>
    </source>
</evidence>
<dbReference type="GO" id="GO:0046983">
    <property type="term" value="F:protein dimerization activity"/>
    <property type="evidence" value="ECO:0007669"/>
    <property type="project" value="InterPro"/>
</dbReference>
<protein>
    <submittedName>
        <fullName evidence="10">Transcription factor E2FA</fullName>
    </submittedName>
</protein>
<evidence type="ECO:0000313" key="10">
    <source>
        <dbReference type="EMBL" id="KAA8491529.1"/>
    </source>
</evidence>
<dbReference type="SMART" id="SM01372">
    <property type="entry name" value="E2F_TDP"/>
    <property type="match status" value="1"/>
</dbReference>
<organism evidence="10 11">
    <name type="scientific">Porphyridium purpureum</name>
    <name type="common">Red alga</name>
    <name type="synonym">Porphyridium cruentum</name>
    <dbReference type="NCBI Taxonomy" id="35688"/>
    <lineage>
        <taxon>Eukaryota</taxon>
        <taxon>Rhodophyta</taxon>
        <taxon>Bangiophyceae</taxon>
        <taxon>Porphyridiales</taxon>
        <taxon>Porphyridiaceae</taxon>
        <taxon>Porphyridium</taxon>
    </lineage>
</organism>
<dbReference type="InterPro" id="IPR003316">
    <property type="entry name" value="E2F_WHTH_DNA-bd_dom"/>
</dbReference>
<evidence type="ECO:0000256" key="5">
    <source>
        <dbReference type="ARBA" id="ARBA00023163"/>
    </source>
</evidence>
<dbReference type="InterPro" id="IPR032198">
    <property type="entry name" value="E2F_CC-MB"/>
</dbReference>
<evidence type="ECO:0000313" key="11">
    <source>
        <dbReference type="Proteomes" id="UP000324585"/>
    </source>
</evidence>
<evidence type="ECO:0000256" key="6">
    <source>
        <dbReference type="ARBA" id="ARBA00023242"/>
    </source>
</evidence>
<dbReference type="GO" id="GO:0090575">
    <property type="term" value="C:RNA polymerase II transcription regulator complex"/>
    <property type="evidence" value="ECO:0007669"/>
    <property type="project" value="TreeGrafter"/>
</dbReference>
<dbReference type="GO" id="GO:0000981">
    <property type="term" value="F:DNA-binding transcription factor activity, RNA polymerase II-specific"/>
    <property type="evidence" value="ECO:0007669"/>
    <property type="project" value="TreeGrafter"/>
</dbReference>
<dbReference type="AlphaFoldDB" id="A0A5J4YJG7"/>
<comment type="caution">
    <text evidence="10">The sequence shown here is derived from an EMBL/GenBank/DDBJ whole genome shotgun (WGS) entry which is preliminary data.</text>
</comment>
<proteinExistence type="inferred from homology"/>
<keyword evidence="5 7" id="KW-0804">Transcription</keyword>
<dbReference type="InterPro" id="IPR036390">
    <property type="entry name" value="WH_DNA-bd_sf"/>
</dbReference>
<accession>A0A5J4YJG7</accession>
<dbReference type="GO" id="GO:0000978">
    <property type="term" value="F:RNA polymerase II cis-regulatory region sequence-specific DNA binding"/>
    <property type="evidence" value="ECO:0007669"/>
    <property type="project" value="InterPro"/>
</dbReference>
<evidence type="ECO:0000256" key="4">
    <source>
        <dbReference type="ARBA" id="ARBA00023125"/>
    </source>
</evidence>
<feature type="compositionally biased region" description="Low complexity" evidence="8">
    <location>
        <begin position="122"/>
        <end position="133"/>
    </location>
</feature>
<dbReference type="Pfam" id="PF02319">
    <property type="entry name" value="WHD_E2F_TDP"/>
    <property type="match status" value="1"/>
</dbReference>
<comment type="subcellular location">
    <subcellularLocation>
        <location evidence="1 7">Nucleus</location>
    </subcellularLocation>
</comment>
<feature type="region of interest" description="Disordered" evidence="8">
    <location>
        <begin position="251"/>
        <end position="283"/>
    </location>
</feature>
<evidence type="ECO:0000259" key="9">
    <source>
        <dbReference type="SMART" id="SM01372"/>
    </source>
</evidence>
<feature type="region of interest" description="Disordered" evidence="8">
    <location>
        <begin position="114"/>
        <end position="133"/>
    </location>
</feature>
<keyword evidence="3 7" id="KW-0805">Transcription regulation</keyword>
<dbReference type="FunFam" id="1.10.10.10:FF:000458">
    <property type="entry name" value="E2F-like (Mammalian transcription factor)"/>
    <property type="match status" value="1"/>
</dbReference>
<feature type="region of interest" description="Disordered" evidence="8">
    <location>
        <begin position="146"/>
        <end position="176"/>
    </location>
</feature>
<evidence type="ECO:0000256" key="8">
    <source>
        <dbReference type="SAM" id="MobiDB-lite"/>
    </source>
</evidence>
<feature type="region of interest" description="Disordered" evidence="8">
    <location>
        <begin position="26"/>
        <end position="105"/>
    </location>
</feature>
<reference evidence="11" key="1">
    <citation type="journal article" date="2019" name="Nat. Commun.">
        <title>Expansion of phycobilisome linker gene families in mesophilic red algae.</title>
        <authorList>
            <person name="Lee J."/>
            <person name="Kim D."/>
            <person name="Bhattacharya D."/>
            <person name="Yoon H.S."/>
        </authorList>
    </citation>
    <scope>NUCLEOTIDE SEQUENCE [LARGE SCALE GENOMIC DNA]</scope>
    <source>
        <strain evidence="11">CCMP 1328</strain>
    </source>
</reference>
<comment type="similarity">
    <text evidence="2 7">Belongs to the E2F/DP family.</text>
</comment>
<dbReference type="InterPro" id="IPR015633">
    <property type="entry name" value="E2F"/>
</dbReference>